<dbReference type="PANTHER" id="PTHR43725">
    <property type="entry name" value="UDP-GLUCOSE 4-EPIMERASE"/>
    <property type="match status" value="1"/>
</dbReference>
<protein>
    <recommendedName>
        <fullName evidence="6">UDP-glucose 4-epimerase</fullName>
        <ecNumber evidence="5">5.1.3.2</ecNumber>
    </recommendedName>
    <alternativeName>
        <fullName evidence="10">Galactowaldenase</fullName>
    </alternativeName>
    <alternativeName>
        <fullName evidence="9">UDP-galactose 4-epimerase</fullName>
    </alternativeName>
</protein>
<evidence type="ECO:0000256" key="1">
    <source>
        <dbReference type="ARBA" id="ARBA00000083"/>
    </source>
</evidence>
<evidence type="ECO:0000256" key="3">
    <source>
        <dbReference type="ARBA" id="ARBA00004947"/>
    </source>
</evidence>
<proteinExistence type="inferred from homology"/>
<dbReference type="InterPro" id="IPR001509">
    <property type="entry name" value="Epimerase_deHydtase"/>
</dbReference>
<dbReference type="Pfam" id="PF01370">
    <property type="entry name" value="Epimerase"/>
    <property type="match status" value="1"/>
</dbReference>
<dbReference type="EMBL" id="WPHG01000001">
    <property type="protein sequence ID" value="MVA96556.1"/>
    <property type="molecule type" value="Genomic_DNA"/>
</dbReference>
<organism evidence="12 13">
    <name type="scientific">Nitratireductor arenosus</name>
    <dbReference type="NCBI Taxonomy" id="2682096"/>
    <lineage>
        <taxon>Bacteria</taxon>
        <taxon>Pseudomonadati</taxon>
        <taxon>Pseudomonadota</taxon>
        <taxon>Alphaproteobacteria</taxon>
        <taxon>Hyphomicrobiales</taxon>
        <taxon>Phyllobacteriaceae</taxon>
        <taxon>Nitratireductor</taxon>
    </lineage>
</organism>
<comment type="cofactor">
    <cofactor evidence="2">
        <name>NAD(+)</name>
        <dbReference type="ChEBI" id="CHEBI:57540"/>
    </cofactor>
</comment>
<dbReference type="AlphaFoldDB" id="A0A844Q8Y8"/>
<dbReference type="EC" id="5.1.3.2" evidence="5"/>
<comment type="caution">
    <text evidence="12">The sequence shown here is derived from an EMBL/GenBank/DDBJ whole genome shotgun (WGS) entry which is preliminary data.</text>
</comment>
<evidence type="ECO:0000256" key="10">
    <source>
        <dbReference type="ARBA" id="ARBA00033067"/>
    </source>
</evidence>
<dbReference type="GO" id="GO:0006012">
    <property type="term" value="P:galactose metabolic process"/>
    <property type="evidence" value="ECO:0007669"/>
    <property type="project" value="UniProtKB-UniPathway"/>
</dbReference>
<dbReference type="NCBIfam" id="TIGR01179">
    <property type="entry name" value="galE"/>
    <property type="match status" value="1"/>
</dbReference>
<dbReference type="Gene3D" id="3.90.25.10">
    <property type="entry name" value="UDP-galactose 4-epimerase, domain 1"/>
    <property type="match status" value="1"/>
</dbReference>
<reference evidence="12 13" key="1">
    <citation type="submission" date="2019-12" db="EMBL/GenBank/DDBJ databases">
        <title>Nitratireductor arenosus sp. nov., Isolated from sea sand, Jeju island, South Korea.</title>
        <authorList>
            <person name="Kim W."/>
        </authorList>
    </citation>
    <scope>NUCLEOTIDE SEQUENCE [LARGE SCALE GENOMIC DNA]</scope>
    <source>
        <strain evidence="12 13">CAU 1489</strain>
    </source>
</reference>
<evidence type="ECO:0000256" key="7">
    <source>
        <dbReference type="ARBA" id="ARBA00023027"/>
    </source>
</evidence>
<dbReference type="InterPro" id="IPR036291">
    <property type="entry name" value="NAD(P)-bd_dom_sf"/>
</dbReference>
<evidence type="ECO:0000313" key="12">
    <source>
        <dbReference type="EMBL" id="MVA96556.1"/>
    </source>
</evidence>
<dbReference type="InterPro" id="IPR005886">
    <property type="entry name" value="UDP_G4E"/>
</dbReference>
<evidence type="ECO:0000256" key="5">
    <source>
        <dbReference type="ARBA" id="ARBA00013189"/>
    </source>
</evidence>
<dbReference type="Gene3D" id="3.40.50.720">
    <property type="entry name" value="NAD(P)-binding Rossmann-like Domain"/>
    <property type="match status" value="1"/>
</dbReference>
<keyword evidence="13" id="KW-1185">Reference proteome</keyword>
<dbReference type="GO" id="GO:0003978">
    <property type="term" value="F:UDP-glucose 4-epimerase activity"/>
    <property type="evidence" value="ECO:0007669"/>
    <property type="project" value="UniProtKB-EC"/>
</dbReference>
<dbReference type="UniPathway" id="UPA00214"/>
<dbReference type="Proteomes" id="UP000463224">
    <property type="component" value="Unassembled WGS sequence"/>
</dbReference>
<keyword evidence="8 12" id="KW-0413">Isomerase</keyword>
<sequence>MKILLTGGAGYVGSHVAKVLLEFGHGVAVLDNLATGHMRTISKLAELGKRNFSFFEADICATDHLEQIFRQYEPDAIVHMAGLKLVEESFERPEAYFRCNVVGTASLLSAASACRCKRVIYSSTAAVYGASERCPFREDLPPSPSSPYGWTKALAERLVRKWGETGYQARTAIVLRYFNPCGHDRFFDNPLQIEDSGGNSLADAMVRVATGLESHLEIYGNTYPTADGTCRRDFVHIRDIAEAHLRAVAFTETAAPSFDIFNLGSGKDTSVLEFLEAFHEATGLRVPFSFVPPRKGDLAVSRADVERAAMRMKWVPRYDIHGICQAIRPRGHSVRPAPFATPPRTLVRRNHRERVKG</sequence>
<name>A0A844Q8Y8_9HYPH</name>
<comment type="pathway">
    <text evidence="3">Carbohydrate metabolism; galactose metabolism.</text>
</comment>
<accession>A0A844Q8Y8</accession>
<feature type="domain" description="NAD-dependent epimerase/dehydratase" evidence="11">
    <location>
        <begin position="3"/>
        <end position="264"/>
    </location>
</feature>
<evidence type="ECO:0000256" key="9">
    <source>
        <dbReference type="ARBA" id="ARBA00031367"/>
    </source>
</evidence>
<evidence type="ECO:0000259" key="11">
    <source>
        <dbReference type="Pfam" id="PF01370"/>
    </source>
</evidence>
<evidence type="ECO:0000256" key="6">
    <source>
        <dbReference type="ARBA" id="ARBA00018569"/>
    </source>
</evidence>
<evidence type="ECO:0000313" key="13">
    <source>
        <dbReference type="Proteomes" id="UP000463224"/>
    </source>
</evidence>
<gene>
    <name evidence="12" type="primary">galE</name>
    <name evidence="12" type="ORF">GN330_04745</name>
</gene>
<evidence type="ECO:0000256" key="4">
    <source>
        <dbReference type="ARBA" id="ARBA00007637"/>
    </source>
</evidence>
<comment type="catalytic activity">
    <reaction evidence="1">
        <text>UDP-alpha-D-glucose = UDP-alpha-D-galactose</text>
        <dbReference type="Rhea" id="RHEA:22168"/>
        <dbReference type="ChEBI" id="CHEBI:58885"/>
        <dbReference type="ChEBI" id="CHEBI:66914"/>
        <dbReference type="EC" id="5.1.3.2"/>
    </reaction>
</comment>
<evidence type="ECO:0000256" key="2">
    <source>
        <dbReference type="ARBA" id="ARBA00001911"/>
    </source>
</evidence>
<dbReference type="SUPFAM" id="SSF51735">
    <property type="entry name" value="NAD(P)-binding Rossmann-fold domains"/>
    <property type="match status" value="1"/>
</dbReference>
<keyword evidence="7" id="KW-0520">NAD</keyword>
<dbReference type="RefSeq" id="WP_156711486.1">
    <property type="nucleotide sequence ID" value="NZ_WPHG01000001.1"/>
</dbReference>
<evidence type="ECO:0000256" key="8">
    <source>
        <dbReference type="ARBA" id="ARBA00023235"/>
    </source>
</evidence>
<comment type="similarity">
    <text evidence="4">Belongs to the NAD(P)-dependent epimerase/dehydratase family.</text>
</comment>